<dbReference type="InterPro" id="IPR045864">
    <property type="entry name" value="aa-tRNA-synth_II/BPL/LPL"/>
</dbReference>
<accession>A0A0K1PBT9</accession>
<dbReference type="Proteomes" id="UP000055590">
    <property type="component" value="Chromosome"/>
</dbReference>
<reference evidence="1 2" key="1">
    <citation type="submission" date="2015-08" db="EMBL/GenBank/DDBJ databases">
        <authorList>
            <person name="Babu N.S."/>
            <person name="Beckwith C.J."/>
            <person name="Beseler K.G."/>
            <person name="Brison A."/>
            <person name="Carone J.V."/>
            <person name="Caskin T.P."/>
            <person name="Diamond M."/>
            <person name="Durham M.E."/>
            <person name="Foxe J.M."/>
            <person name="Go M."/>
            <person name="Henderson B.A."/>
            <person name="Jones I.B."/>
            <person name="McGettigan J.A."/>
            <person name="Micheletti S.J."/>
            <person name="Nasrallah M.E."/>
            <person name="Ortiz D."/>
            <person name="Piller C.R."/>
            <person name="Privatt S.R."/>
            <person name="Schneider S.L."/>
            <person name="Sharp S."/>
            <person name="Smith T.C."/>
            <person name="Stanton J.D."/>
            <person name="Ullery H.E."/>
            <person name="Wilson R.J."/>
            <person name="Serrano M.G."/>
            <person name="Buck G."/>
            <person name="Lee V."/>
            <person name="Wang Y."/>
            <person name="Carvalho R."/>
            <person name="Voegtly L."/>
            <person name="Shi R."/>
            <person name="Duckworth R."/>
            <person name="Johnson A."/>
            <person name="Loviza R."/>
            <person name="Walstead R."/>
            <person name="Shah Z."/>
            <person name="Kiflezghi M."/>
            <person name="Wade K."/>
            <person name="Ball S.L."/>
            <person name="Bradley K.W."/>
            <person name="Asai D.J."/>
            <person name="Bowman C.A."/>
            <person name="Russell D.A."/>
            <person name="Pope W.H."/>
            <person name="Jacobs-Sera D."/>
            <person name="Hendrix R.W."/>
            <person name="Hatfull G.F."/>
        </authorList>
    </citation>
    <scope>NUCLEOTIDE SEQUENCE [LARGE SCALE GENOMIC DNA]</scope>
    <source>
        <strain evidence="1 2">DSM 27710</strain>
    </source>
</reference>
<sequence length="339" mass="35399">MSEALAIHLLEDCPPERFARLGQGLLRQVESDPRPRLLIAGLRGEAVLLGRHQRAASALARAGLEERSVARRSGGGRAIRAGDGTIGVLLALPRMGALLQDPATADKLINRYVRGLNVGLTLAGAGSGAHYFGRDFVSAEGRQIAVVSQDGLASGAVLFEAVVAVSRPLALPDGLDGYPEHGDPKAGGPPHGTLAELWKSPHDLEALAESIATGYGRSLGCETALVQEGGLREEPVVPDVAEDEAGFADSGVADIPIGFAEALVRRDGDRIAEVRLRGDFIAPAFVLRGLERALEGTSLEYDAIGRVVDGAFREPHAAILGVRGLRILPDAILAAAGLP</sequence>
<dbReference type="AlphaFoldDB" id="A0A0K1PBT9"/>
<dbReference type="EMBL" id="CP012332">
    <property type="protein sequence ID" value="AKU91003.1"/>
    <property type="molecule type" value="Genomic_DNA"/>
</dbReference>
<protein>
    <submittedName>
        <fullName evidence="1">Uncharacterized protein</fullName>
    </submittedName>
</protein>
<proteinExistence type="predicted"/>
<dbReference type="RefSeq" id="WP_050725379.1">
    <property type="nucleotide sequence ID" value="NZ_CP012332.1"/>
</dbReference>
<dbReference type="Gene3D" id="3.30.390.50">
    <property type="entry name" value="CO dehydrogenase flavoprotein, C-terminal domain"/>
    <property type="match status" value="1"/>
</dbReference>
<name>A0A0K1PBT9_9BACT</name>
<evidence type="ECO:0000313" key="2">
    <source>
        <dbReference type="Proteomes" id="UP000055590"/>
    </source>
</evidence>
<organism evidence="1 2">
    <name type="scientific">Vulgatibacter incomptus</name>
    <dbReference type="NCBI Taxonomy" id="1391653"/>
    <lineage>
        <taxon>Bacteria</taxon>
        <taxon>Pseudomonadati</taxon>
        <taxon>Myxococcota</taxon>
        <taxon>Myxococcia</taxon>
        <taxon>Myxococcales</taxon>
        <taxon>Cystobacterineae</taxon>
        <taxon>Vulgatibacteraceae</taxon>
        <taxon>Vulgatibacter</taxon>
    </lineage>
</organism>
<dbReference type="KEGG" id="vin:AKJ08_1390"/>
<gene>
    <name evidence="1" type="ORF">AKJ08_1390</name>
</gene>
<keyword evidence="2" id="KW-1185">Reference proteome</keyword>
<dbReference type="SUPFAM" id="SSF55681">
    <property type="entry name" value="Class II aaRS and biotin synthetases"/>
    <property type="match status" value="1"/>
</dbReference>
<evidence type="ECO:0000313" key="1">
    <source>
        <dbReference type="EMBL" id="AKU91003.1"/>
    </source>
</evidence>
<dbReference type="Gene3D" id="3.30.930.10">
    <property type="entry name" value="Bira Bifunctional Protein, Domain 2"/>
    <property type="match status" value="1"/>
</dbReference>
<dbReference type="STRING" id="1391653.AKJ08_1390"/>